<dbReference type="AlphaFoldDB" id="A0A0F9T3N0"/>
<organism evidence="1">
    <name type="scientific">marine sediment metagenome</name>
    <dbReference type="NCBI Taxonomy" id="412755"/>
    <lineage>
        <taxon>unclassified sequences</taxon>
        <taxon>metagenomes</taxon>
        <taxon>ecological metagenomes</taxon>
    </lineage>
</organism>
<gene>
    <name evidence="1" type="ORF">LCGC14_0375630</name>
</gene>
<name>A0A0F9T3N0_9ZZZZ</name>
<protein>
    <submittedName>
        <fullName evidence="1">Uncharacterized protein</fullName>
    </submittedName>
</protein>
<accession>A0A0F9T3N0</accession>
<reference evidence="1" key="1">
    <citation type="journal article" date="2015" name="Nature">
        <title>Complex archaea that bridge the gap between prokaryotes and eukaryotes.</title>
        <authorList>
            <person name="Spang A."/>
            <person name="Saw J.H."/>
            <person name="Jorgensen S.L."/>
            <person name="Zaremba-Niedzwiedzka K."/>
            <person name="Martijn J."/>
            <person name="Lind A.E."/>
            <person name="van Eijk R."/>
            <person name="Schleper C."/>
            <person name="Guy L."/>
            <person name="Ettema T.J."/>
        </authorList>
    </citation>
    <scope>NUCLEOTIDE SEQUENCE</scope>
</reference>
<proteinExistence type="predicted"/>
<comment type="caution">
    <text evidence="1">The sequence shown here is derived from an EMBL/GenBank/DDBJ whole genome shotgun (WGS) entry which is preliminary data.</text>
</comment>
<sequence length="114" mass="13017">MGQFDNMLKRGIAVTAVEKGRTMACGGVSFVDEKEGMVWVKMSKDCSQRPFMWARTVKEAFNLMVTSVGNVRISTYILDKFCKGEKLAKLINLKRTNEKEKYNGNIYNKYSMVI</sequence>
<dbReference type="EMBL" id="LAZR01000302">
    <property type="protein sequence ID" value="KKN75855.1"/>
    <property type="molecule type" value="Genomic_DNA"/>
</dbReference>
<evidence type="ECO:0000313" key="1">
    <source>
        <dbReference type="EMBL" id="KKN75855.1"/>
    </source>
</evidence>